<dbReference type="RefSeq" id="WP_346228056.1">
    <property type="nucleotide sequence ID" value="NZ_JBDJAW010000020.1"/>
</dbReference>
<dbReference type="InterPro" id="IPR000719">
    <property type="entry name" value="Prot_kinase_dom"/>
</dbReference>
<keyword evidence="6" id="KW-0472">Membrane</keyword>
<sequence>MLPGPPYQYGSRGPGGDQSRKSFWWALAPLLTCGLGTPFVVAFAAIRLRERRLALAAGGYSLGLVAFIVATNLLEGVPRDDWRNNVTAIVWFGTMWAGGAIHTFLLRPRVFPRVVQAAPQSHPAPPSYPASRAYAAPVPPAYGAGAPATPPTRPLPHASGPYPTGPYSSGPHAAPGPSAGVAWVGPYALLTKVGEGGQGTVYLGQAPDGQQVAVKILHVRIGPDSGERDAFVREALAARRVPSFATARVIDVGVEGGLAYIVSEYVHGPSLDRLVREQGPRNPDSLTRLSISTLAALRGIHNAGIVHRDFKPANVLLGADGPRVIDFGIARAMDRLTTSAGTKGTPAFMSPEQVLGEQAGPASDLFSWGSTMYYAASGRLPFDGPSVFAVSQQIMEHSPDLGPLPAALRRPLAAALAKDPRARPTAADLLLALSG</sequence>
<dbReference type="Gene3D" id="1.10.510.10">
    <property type="entry name" value="Transferase(Phosphotransferase) domain 1"/>
    <property type="match status" value="1"/>
</dbReference>
<dbReference type="EMBL" id="JBDJAW010000020">
    <property type="protein sequence ID" value="MEN3538105.1"/>
    <property type="molecule type" value="Genomic_DNA"/>
</dbReference>
<evidence type="ECO:0000256" key="6">
    <source>
        <dbReference type="SAM" id="Phobius"/>
    </source>
</evidence>
<keyword evidence="2" id="KW-0547">Nucleotide-binding</keyword>
<evidence type="ECO:0000256" key="3">
    <source>
        <dbReference type="ARBA" id="ARBA00022777"/>
    </source>
</evidence>
<evidence type="ECO:0000313" key="9">
    <source>
        <dbReference type="Proteomes" id="UP001447516"/>
    </source>
</evidence>
<dbReference type="PANTHER" id="PTHR43289:SF34">
    <property type="entry name" value="SERINE_THREONINE-PROTEIN KINASE YBDM-RELATED"/>
    <property type="match status" value="1"/>
</dbReference>
<dbReference type="SUPFAM" id="SSF56112">
    <property type="entry name" value="Protein kinase-like (PK-like)"/>
    <property type="match status" value="1"/>
</dbReference>
<name>A0ABV0AS49_9ACTN</name>
<gene>
    <name evidence="8" type="ORF">AAH991_23520</name>
</gene>
<protein>
    <submittedName>
        <fullName evidence="8">Protein kinase</fullName>
    </submittedName>
</protein>
<keyword evidence="3 8" id="KW-0418">Kinase</keyword>
<keyword evidence="9" id="KW-1185">Reference proteome</keyword>
<dbReference type="Pfam" id="PF00069">
    <property type="entry name" value="Pkinase"/>
    <property type="match status" value="1"/>
</dbReference>
<dbReference type="GO" id="GO:0016301">
    <property type="term" value="F:kinase activity"/>
    <property type="evidence" value="ECO:0007669"/>
    <property type="project" value="UniProtKB-KW"/>
</dbReference>
<proteinExistence type="predicted"/>
<feature type="transmembrane region" description="Helical" evidence="6">
    <location>
        <begin position="86"/>
        <end position="106"/>
    </location>
</feature>
<evidence type="ECO:0000256" key="4">
    <source>
        <dbReference type="ARBA" id="ARBA00022840"/>
    </source>
</evidence>
<comment type="caution">
    <text evidence="8">The sequence shown here is derived from an EMBL/GenBank/DDBJ whole genome shotgun (WGS) entry which is preliminary data.</text>
</comment>
<keyword evidence="6" id="KW-1133">Transmembrane helix</keyword>
<feature type="transmembrane region" description="Helical" evidence="6">
    <location>
        <begin position="23"/>
        <end position="46"/>
    </location>
</feature>
<reference evidence="8 9" key="1">
    <citation type="submission" date="2024-05" db="EMBL/GenBank/DDBJ databases">
        <title>Microbispora sp.ZYX-F-249.</title>
        <authorList>
            <person name="Xie H."/>
        </authorList>
    </citation>
    <scope>NUCLEOTIDE SEQUENCE [LARGE SCALE GENOMIC DNA]</scope>
    <source>
        <strain evidence="8 9">ZYX-F-249</strain>
    </source>
</reference>
<dbReference type="InterPro" id="IPR011009">
    <property type="entry name" value="Kinase-like_dom_sf"/>
</dbReference>
<evidence type="ECO:0000256" key="5">
    <source>
        <dbReference type="SAM" id="MobiDB-lite"/>
    </source>
</evidence>
<dbReference type="Proteomes" id="UP001447516">
    <property type="component" value="Unassembled WGS sequence"/>
</dbReference>
<dbReference type="Gene3D" id="3.30.200.20">
    <property type="entry name" value="Phosphorylase Kinase, domain 1"/>
    <property type="match status" value="1"/>
</dbReference>
<dbReference type="InterPro" id="IPR008271">
    <property type="entry name" value="Ser/Thr_kinase_AS"/>
</dbReference>
<evidence type="ECO:0000313" key="8">
    <source>
        <dbReference type="EMBL" id="MEN3538105.1"/>
    </source>
</evidence>
<evidence type="ECO:0000259" key="7">
    <source>
        <dbReference type="PROSITE" id="PS50011"/>
    </source>
</evidence>
<organism evidence="8 9">
    <name type="scientific">Microbispora maris</name>
    <dbReference type="NCBI Taxonomy" id="3144104"/>
    <lineage>
        <taxon>Bacteria</taxon>
        <taxon>Bacillati</taxon>
        <taxon>Actinomycetota</taxon>
        <taxon>Actinomycetes</taxon>
        <taxon>Streptosporangiales</taxon>
        <taxon>Streptosporangiaceae</taxon>
        <taxon>Microbispora</taxon>
    </lineage>
</organism>
<dbReference type="PANTHER" id="PTHR43289">
    <property type="entry name" value="MITOGEN-ACTIVATED PROTEIN KINASE KINASE KINASE 20-RELATED"/>
    <property type="match status" value="1"/>
</dbReference>
<keyword evidence="6" id="KW-0812">Transmembrane</keyword>
<feature type="transmembrane region" description="Helical" evidence="6">
    <location>
        <begin position="53"/>
        <end position="74"/>
    </location>
</feature>
<feature type="region of interest" description="Disordered" evidence="5">
    <location>
        <begin position="145"/>
        <end position="174"/>
    </location>
</feature>
<feature type="domain" description="Protein kinase" evidence="7">
    <location>
        <begin position="187"/>
        <end position="435"/>
    </location>
</feature>
<keyword evidence="1" id="KW-0808">Transferase</keyword>
<feature type="compositionally biased region" description="Low complexity" evidence="5">
    <location>
        <begin position="155"/>
        <end position="171"/>
    </location>
</feature>
<dbReference type="PROSITE" id="PS50011">
    <property type="entry name" value="PROTEIN_KINASE_DOM"/>
    <property type="match status" value="1"/>
</dbReference>
<dbReference type="PROSITE" id="PS00108">
    <property type="entry name" value="PROTEIN_KINASE_ST"/>
    <property type="match status" value="1"/>
</dbReference>
<evidence type="ECO:0000256" key="2">
    <source>
        <dbReference type="ARBA" id="ARBA00022741"/>
    </source>
</evidence>
<accession>A0ABV0AS49</accession>
<keyword evidence="4" id="KW-0067">ATP-binding</keyword>
<evidence type="ECO:0000256" key="1">
    <source>
        <dbReference type="ARBA" id="ARBA00022679"/>
    </source>
</evidence>
<dbReference type="CDD" id="cd14014">
    <property type="entry name" value="STKc_PknB_like"/>
    <property type="match status" value="1"/>
</dbReference>